<dbReference type="Proteomes" id="UP000494165">
    <property type="component" value="Unassembled WGS sequence"/>
</dbReference>
<evidence type="ECO:0000256" key="1">
    <source>
        <dbReference type="SAM" id="MobiDB-lite"/>
    </source>
</evidence>
<feature type="region of interest" description="Disordered" evidence="1">
    <location>
        <begin position="100"/>
        <end position="140"/>
    </location>
</feature>
<evidence type="ECO:0000256" key="2">
    <source>
        <dbReference type="SAM" id="SignalP"/>
    </source>
</evidence>
<dbReference type="EMBL" id="CADEPI010000030">
    <property type="protein sequence ID" value="CAB3367392.1"/>
    <property type="molecule type" value="Genomic_DNA"/>
</dbReference>
<feature type="signal peptide" evidence="2">
    <location>
        <begin position="1"/>
        <end position="18"/>
    </location>
</feature>
<gene>
    <name evidence="3" type="ORF">CLODIP_2_CD00316</name>
</gene>
<organism evidence="3 4">
    <name type="scientific">Cloeon dipterum</name>
    <dbReference type="NCBI Taxonomy" id="197152"/>
    <lineage>
        <taxon>Eukaryota</taxon>
        <taxon>Metazoa</taxon>
        <taxon>Ecdysozoa</taxon>
        <taxon>Arthropoda</taxon>
        <taxon>Hexapoda</taxon>
        <taxon>Insecta</taxon>
        <taxon>Pterygota</taxon>
        <taxon>Palaeoptera</taxon>
        <taxon>Ephemeroptera</taxon>
        <taxon>Pisciforma</taxon>
        <taxon>Baetidae</taxon>
        <taxon>Cloeon</taxon>
    </lineage>
</organism>
<feature type="chain" id="PRO_5035858108" evidence="2">
    <location>
        <begin position="19"/>
        <end position="212"/>
    </location>
</feature>
<comment type="caution">
    <text evidence="3">The sequence shown here is derived from an EMBL/GenBank/DDBJ whole genome shotgun (WGS) entry which is preliminary data.</text>
</comment>
<name>A0A8S1CIH0_9INSE</name>
<keyword evidence="2" id="KW-0732">Signal</keyword>
<dbReference type="AlphaFoldDB" id="A0A8S1CIH0"/>
<evidence type="ECO:0000313" key="3">
    <source>
        <dbReference type="EMBL" id="CAB3367392.1"/>
    </source>
</evidence>
<proteinExistence type="predicted"/>
<dbReference type="OrthoDB" id="6359856at2759"/>
<protein>
    <submittedName>
        <fullName evidence="3">Uncharacterized protein</fullName>
    </submittedName>
</protein>
<evidence type="ECO:0000313" key="4">
    <source>
        <dbReference type="Proteomes" id="UP000494165"/>
    </source>
</evidence>
<reference evidence="3 4" key="1">
    <citation type="submission" date="2020-04" db="EMBL/GenBank/DDBJ databases">
        <authorList>
            <person name="Alioto T."/>
            <person name="Alioto T."/>
            <person name="Gomez Garrido J."/>
        </authorList>
    </citation>
    <scope>NUCLEOTIDE SEQUENCE [LARGE SCALE GENOMIC DNA]</scope>
</reference>
<feature type="region of interest" description="Disordered" evidence="1">
    <location>
        <begin position="152"/>
        <end position="181"/>
    </location>
</feature>
<sequence length="212" mass="24094">MWRTTLLLASALVAAVHTSGIPMWEFLDRSEKVNRLFHVFMRQVDDYCNKSDMPDCNKAMMVHGLSSLARMEDHHLDSMDPYQRDAHELIWDAMMHEHDKNHDHEEPSNGGDATNVLSKKDSSQAEGDQQEPKFGDEGAASNQEVVYAPLQHSGGPMMSRLRPDGSTVPGDPPGGHHMTPDMDMIEHQLMNQMPHRVARPRDTKFPFLQRKQ</sequence>
<accession>A0A8S1CIH0</accession>
<keyword evidence="4" id="KW-1185">Reference proteome</keyword>